<accession>A0A811JVZ2</accession>
<evidence type="ECO:0000313" key="3">
    <source>
        <dbReference type="Proteomes" id="UP000614601"/>
    </source>
</evidence>
<keyword evidence="3" id="KW-1185">Reference proteome</keyword>
<dbReference type="Proteomes" id="UP000783686">
    <property type="component" value="Unassembled WGS sequence"/>
</dbReference>
<reference evidence="2" key="1">
    <citation type="submission" date="2020-09" db="EMBL/GenBank/DDBJ databases">
        <authorList>
            <person name="Kikuchi T."/>
        </authorList>
    </citation>
    <scope>NUCLEOTIDE SEQUENCE</scope>
    <source>
        <strain evidence="2">SH1</strain>
    </source>
</reference>
<dbReference type="EMBL" id="CAJFCW020000001">
    <property type="protein sequence ID" value="CAG9085104.1"/>
    <property type="molecule type" value="Genomic_DNA"/>
</dbReference>
<feature type="domain" description="F-box" evidence="1">
    <location>
        <begin position="2"/>
        <end position="38"/>
    </location>
</feature>
<dbReference type="AlphaFoldDB" id="A0A811JVZ2"/>
<sequence length="377" mass="44525">MSRLSIDVWRLVLEYVESMEALCSLALVNKSFYKLINIDFRKVCIENTVFRLENECWAEAFFLAPRRLFTIPDFEPYCDEYGGRYTELSFINEKHSVSCPYSGKMAFVVLDRLVLITNIDLGLNEFKLVDFREGFYQICTKCATSNPHNFNVDDKIINKVQLINRGTQLIVVKQILGKYDHKVLIYDFKLDQVIREYSGSEDSGILIYDTKKEKTVLEKDSKEKWSIFTLFENIYNESTGEILRYNKKSSNWKNVGKCPYKFPAYENYQLSYQKRPPPHSQNLNYVRYTEREIRLAYFDWNTKRNFTKLFGKFEKTDPMSDIYSIGKVSSLSSDSERMAFKDIEQHVYKEFKENLVQLYDIESQYKAKIKRKADSSP</sequence>
<dbReference type="Proteomes" id="UP000614601">
    <property type="component" value="Unassembled WGS sequence"/>
</dbReference>
<organism evidence="2 3">
    <name type="scientific">Bursaphelenchus okinawaensis</name>
    <dbReference type="NCBI Taxonomy" id="465554"/>
    <lineage>
        <taxon>Eukaryota</taxon>
        <taxon>Metazoa</taxon>
        <taxon>Ecdysozoa</taxon>
        <taxon>Nematoda</taxon>
        <taxon>Chromadorea</taxon>
        <taxon>Rhabditida</taxon>
        <taxon>Tylenchina</taxon>
        <taxon>Tylenchomorpha</taxon>
        <taxon>Aphelenchoidea</taxon>
        <taxon>Aphelenchoididae</taxon>
        <taxon>Bursaphelenchus</taxon>
    </lineage>
</organism>
<dbReference type="EMBL" id="CAJFDH010000001">
    <property type="protein sequence ID" value="CAD5207294.1"/>
    <property type="molecule type" value="Genomic_DNA"/>
</dbReference>
<protein>
    <recommendedName>
        <fullName evidence="1">F-box domain-containing protein</fullName>
    </recommendedName>
</protein>
<dbReference type="InterPro" id="IPR001810">
    <property type="entry name" value="F-box_dom"/>
</dbReference>
<evidence type="ECO:0000259" key="1">
    <source>
        <dbReference type="Pfam" id="PF00646"/>
    </source>
</evidence>
<gene>
    <name evidence="2" type="ORF">BOKJ2_LOCUS1978</name>
</gene>
<name>A0A811JVZ2_9BILA</name>
<dbReference type="CDD" id="cd09917">
    <property type="entry name" value="F-box_SF"/>
    <property type="match status" value="1"/>
</dbReference>
<comment type="caution">
    <text evidence="2">The sequence shown here is derived from an EMBL/GenBank/DDBJ whole genome shotgun (WGS) entry which is preliminary data.</text>
</comment>
<dbReference type="Pfam" id="PF00646">
    <property type="entry name" value="F-box"/>
    <property type="match status" value="1"/>
</dbReference>
<evidence type="ECO:0000313" key="2">
    <source>
        <dbReference type="EMBL" id="CAD5207294.1"/>
    </source>
</evidence>
<proteinExistence type="predicted"/>